<reference evidence="6" key="1">
    <citation type="submission" date="2022-05" db="EMBL/GenBank/DDBJ databases">
        <authorList>
            <person name="Colautti A."/>
            <person name="Iacumin L."/>
        </authorList>
    </citation>
    <scope>NUCLEOTIDE SEQUENCE</scope>
    <source>
        <strain evidence="6">DSM 30747</strain>
    </source>
</reference>
<protein>
    <recommendedName>
        <fullName evidence="3">Nuclease SbcCD subunit C</fullName>
    </recommendedName>
</protein>
<feature type="coiled-coil region" evidence="4">
    <location>
        <begin position="283"/>
        <end position="317"/>
    </location>
</feature>
<comment type="similarity">
    <text evidence="1">Belongs to the SMC family. SbcC subfamily.</text>
</comment>
<dbReference type="GO" id="GO:0016887">
    <property type="term" value="F:ATP hydrolysis activity"/>
    <property type="evidence" value="ECO:0007669"/>
    <property type="project" value="InterPro"/>
</dbReference>
<feature type="coiled-coil region" evidence="4">
    <location>
        <begin position="670"/>
        <end position="739"/>
    </location>
</feature>
<dbReference type="Pfam" id="PF13476">
    <property type="entry name" value="AAA_23"/>
    <property type="match status" value="1"/>
</dbReference>
<evidence type="ECO:0000256" key="3">
    <source>
        <dbReference type="ARBA" id="ARBA00013368"/>
    </source>
</evidence>
<dbReference type="Gene3D" id="3.40.50.300">
    <property type="entry name" value="P-loop containing nucleotide triphosphate hydrolases"/>
    <property type="match status" value="2"/>
</dbReference>
<evidence type="ECO:0000313" key="7">
    <source>
        <dbReference type="Proteomes" id="UP001152172"/>
    </source>
</evidence>
<dbReference type="PANTHER" id="PTHR32114">
    <property type="entry name" value="ABC TRANSPORTER ABCH.3"/>
    <property type="match status" value="1"/>
</dbReference>
<comment type="caution">
    <text evidence="6">The sequence shown here is derived from an EMBL/GenBank/DDBJ whole genome shotgun (WGS) entry which is preliminary data.</text>
</comment>
<organism evidence="6 7">
    <name type="scientific">Psychrobacillus psychrodurans</name>
    <dbReference type="NCBI Taxonomy" id="126157"/>
    <lineage>
        <taxon>Bacteria</taxon>
        <taxon>Bacillati</taxon>
        <taxon>Bacillota</taxon>
        <taxon>Bacilli</taxon>
        <taxon>Bacillales</taxon>
        <taxon>Bacillaceae</taxon>
        <taxon>Psychrobacillus</taxon>
    </lineage>
</organism>
<gene>
    <name evidence="6" type="ORF">M9R61_17330</name>
</gene>
<accession>A0A9X3LDX2</accession>
<dbReference type="InterPro" id="IPR027417">
    <property type="entry name" value="P-loop_NTPase"/>
</dbReference>
<name>A0A9X3LDX2_9BACI</name>
<dbReference type="PANTHER" id="PTHR32114:SF2">
    <property type="entry name" value="ABC TRANSPORTER ABCH.3"/>
    <property type="match status" value="1"/>
</dbReference>
<evidence type="ECO:0000256" key="1">
    <source>
        <dbReference type="ARBA" id="ARBA00006930"/>
    </source>
</evidence>
<evidence type="ECO:0000259" key="5">
    <source>
        <dbReference type="Pfam" id="PF13476"/>
    </source>
</evidence>
<evidence type="ECO:0000256" key="4">
    <source>
        <dbReference type="SAM" id="Coils"/>
    </source>
</evidence>
<dbReference type="RefSeq" id="WP_269923086.1">
    <property type="nucleotide sequence ID" value="NZ_JAMKBI010000015.1"/>
</dbReference>
<feature type="domain" description="Rad50/SbcC-type AAA" evidence="5">
    <location>
        <begin position="5"/>
        <end position="210"/>
    </location>
</feature>
<sequence>MKPIQLKMSAFGPYKLTETIDFTELNENQLFVISGATGAGKTTIFDGICFALYGAGSGEDRRDTKMMRSDFATDDTHTSVELIFEIHNRRYRILRQLPHVKKGNKSATGERYEFFEVQATREIPAVERQIVSEINKKVEETIGLTLDQFSQIVMLPQGEFRKLLTSTTENKEAILRKIFKTEPYKMIHEKLKEKKVVAEAKLKTEQLTQENFTEKIIASFPNRESNLFQIIEEDNFNIFQLVEALKEETNFYKKKITLDERKCEEAYEKHINKQKSYHESKMVNDRFNELEAKEQQLADLEARKEEFIQKQQQLDSADLASNIEPVESYFNELELDVKGKQNLFEKSKIEKVAAEDKLQQVEAVFIKESKNKEIREKSIETVIHLSGLLPIFEDLEIKKTELLSLEKINEQLEQQLEIITASLQGQKESSKQQKHQIEMLEERVESLDNKGQQLALLQTQHSKLQEYKVVDQQLNMLITEEIKQRNKFEQCKETYDVIEQKWIGSQASILASKLVMGEPCPVCGSKNHIDSHVATGERKVEESELRLAKATLNKEESTLLTYKAKKETAEAQIQKVLVQLEEYEVDAGLVEQVETDLLDMQREVQQLRLEKETLSSLKQSYKDALAKVEKLEHEKLEVDTLYREKCSQAKQAKAVYASKLDTIPSHIPTLQHLKIEITQAKKQKDLFEQAWEEAQNKMKIAQEVNTKAQLVLEHSKVSLQEIELKREKAQEQFHKALNKASFETVEAYMSAKLPESDRSFLKIQCNEYKQQLHTVTEQVREGKVQLENKTKVDLGPLEEELRQLKEVYEQALAECNSTREYEKAGREIEEKITSTSERITLLEEQVHRIMDLYDILRGHNQLKISFERYVQIEYLEQIVQAANERLKHMSSGQFQLLRSDRQETHGKQSGLGLDVYDAYTGQKRDVKTLSGGEKFNASLCLALGMADVIQSFQGNIRIETMFIDEGFGSLDEESLNKAIDTLIDLQKSGRMIGVISHVAELKAAIPAILEVEKQKEGYSRTKFVFK</sequence>
<dbReference type="EMBL" id="JAMKBI010000015">
    <property type="protein sequence ID" value="MCZ8535071.1"/>
    <property type="molecule type" value="Genomic_DNA"/>
</dbReference>
<comment type="subunit">
    <text evidence="2">Heterodimer of SbcC and SbcD.</text>
</comment>
<feature type="coiled-coil region" evidence="4">
    <location>
        <begin position="395"/>
        <end position="457"/>
    </location>
</feature>
<dbReference type="AlphaFoldDB" id="A0A9X3LDX2"/>
<evidence type="ECO:0000313" key="6">
    <source>
        <dbReference type="EMBL" id="MCZ8535071.1"/>
    </source>
</evidence>
<dbReference type="InterPro" id="IPR038729">
    <property type="entry name" value="Rad50/SbcC_AAA"/>
</dbReference>
<feature type="coiled-coil region" evidence="4">
    <location>
        <begin position="552"/>
        <end position="634"/>
    </location>
</feature>
<dbReference type="SUPFAM" id="SSF52540">
    <property type="entry name" value="P-loop containing nucleoside triphosphate hydrolases"/>
    <property type="match status" value="2"/>
</dbReference>
<dbReference type="GO" id="GO:0006302">
    <property type="term" value="P:double-strand break repair"/>
    <property type="evidence" value="ECO:0007669"/>
    <property type="project" value="InterPro"/>
</dbReference>
<keyword evidence="4" id="KW-0175">Coiled coil</keyword>
<proteinExistence type="inferred from homology"/>
<dbReference type="Pfam" id="PF13558">
    <property type="entry name" value="SbcC_Walker_B"/>
    <property type="match status" value="1"/>
</dbReference>
<evidence type="ECO:0000256" key="2">
    <source>
        <dbReference type="ARBA" id="ARBA00011322"/>
    </source>
</evidence>
<dbReference type="Proteomes" id="UP001152172">
    <property type="component" value="Unassembled WGS sequence"/>
</dbReference>
<keyword evidence="7" id="KW-1185">Reference proteome</keyword>